<evidence type="ECO:0000256" key="1">
    <source>
        <dbReference type="ARBA" id="ARBA00004477"/>
    </source>
</evidence>
<dbReference type="eggNOG" id="KOG2516">
    <property type="taxonomic scope" value="Eukaryota"/>
</dbReference>
<keyword evidence="5 13" id="KW-0808">Transferase</keyword>
<comment type="pathway">
    <text evidence="2">Protein modification; protein glycosylation.</text>
</comment>
<evidence type="ECO:0000256" key="10">
    <source>
        <dbReference type="ARBA" id="ARBA00044721"/>
    </source>
</evidence>
<keyword evidence="7 12" id="KW-0256">Endoplasmic reticulum</keyword>
<feature type="transmembrane region" description="Helical" evidence="12">
    <location>
        <begin position="56"/>
        <end position="79"/>
    </location>
</feature>
<keyword evidence="4 12" id="KW-0328">Glycosyltransferase</keyword>
<feature type="transmembrane region" description="Helical" evidence="12">
    <location>
        <begin position="343"/>
        <end position="365"/>
    </location>
</feature>
<feature type="transmembrane region" description="Helical" evidence="12">
    <location>
        <begin position="91"/>
        <end position="112"/>
    </location>
</feature>
<evidence type="ECO:0000256" key="2">
    <source>
        <dbReference type="ARBA" id="ARBA00004922"/>
    </source>
</evidence>
<dbReference type="AlphaFoldDB" id="M2X987"/>
<evidence type="ECO:0000256" key="3">
    <source>
        <dbReference type="ARBA" id="ARBA00007063"/>
    </source>
</evidence>
<evidence type="ECO:0000256" key="4">
    <source>
        <dbReference type="ARBA" id="ARBA00022676"/>
    </source>
</evidence>
<dbReference type="EC" id="2.4.1.-" evidence="12"/>
<comment type="catalytic activity">
    <reaction evidence="11">
        <text>an alpha-D-Man-(1-&gt;2)-alpha-D-Man-(1-&gt;2)-alpha-D-Man-(1-&gt;3)-[alpha-D-Man-(1-&gt;2)-alpha-D-Man-(1-&gt;3)-alpha-D-Man-(1-&gt;6)]-beta-D-Man-(1-&gt;4)-beta-D-GlcNAc-(1-&gt;4)-alpha-D-GlcNAc-diphospho-di-trans,poly-cis-dolichol + a di-trans,poly-cis-dolichyl beta-D-mannosyl phosphate = an alpha-D-Man-(1-&gt;2)-alpha-D-Man-(1-&gt;2)-alpha-D-Man-(1-&gt;3)-[alpha-D-Man-(1-&gt;2)-alpha-D-Man-(1-&gt;3)-[alpha-D-Man-(1-&gt;6)]-alpha-D-Man-(1-&gt;6)]-beta-D-Man-(1-&gt;4)-beta-D-GlcNAc-(1-&gt;4)-alpha-D-GlcNAc-diphospho-di-trans,poly-cis-dolichol + a di-trans,poly-cis-dolichyl phosphate + H(+)</text>
        <dbReference type="Rhea" id="RHEA:29535"/>
        <dbReference type="Rhea" id="RHEA-COMP:19498"/>
        <dbReference type="Rhea" id="RHEA-COMP:19501"/>
        <dbReference type="Rhea" id="RHEA-COMP:19518"/>
        <dbReference type="Rhea" id="RHEA-COMP:19519"/>
        <dbReference type="ChEBI" id="CHEBI:15378"/>
        <dbReference type="ChEBI" id="CHEBI:57683"/>
        <dbReference type="ChEBI" id="CHEBI:58211"/>
        <dbReference type="ChEBI" id="CHEBI:132517"/>
        <dbReference type="ChEBI" id="CHEBI:132519"/>
        <dbReference type="EC" id="2.4.1.260"/>
    </reaction>
    <physiologicalReaction direction="left-to-right" evidence="11">
        <dbReference type="Rhea" id="RHEA:29536"/>
    </physiologicalReaction>
</comment>
<comment type="subcellular location">
    <subcellularLocation>
        <location evidence="1 12">Endoplasmic reticulum membrane</location>
        <topology evidence="1 12">Multi-pass membrane protein</topology>
    </subcellularLocation>
</comment>
<evidence type="ECO:0000256" key="9">
    <source>
        <dbReference type="ARBA" id="ARBA00023136"/>
    </source>
</evidence>
<dbReference type="STRING" id="130081.M2X987"/>
<organism evidence="13 14">
    <name type="scientific">Galdieria sulphuraria</name>
    <name type="common">Red alga</name>
    <dbReference type="NCBI Taxonomy" id="130081"/>
    <lineage>
        <taxon>Eukaryota</taxon>
        <taxon>Rhodophyta</taxon>
        <taxon>Bangiophyceae</taxon>
        <taxon>Galdieriales</taxon>
        <taxon>Galdieriaceae</taxon>
        <taxon>Galdieria</taxon>
    </lineage>
</organism>
<protein>
    <recommendedName>
        <fullName evidence="12">Mannosyltransferase</fullName>
        <ecNumber evidence="12">2.4.1.-</ecNumber>
    </recommendedName>
</protein>
<dbReference type="InterPro" id="IPR005599">
    <property type="entry name" value="GPI_mannosylTrfase"/>
</dbReference>
<feature type="transmembrane region" description="Helical" evidence="12">
    <location>
        <begin position="259"/>
        <end position="282"/>
    </location>
</feature>
<evidence type="ECO:0000313" key="13">
    <source>
        <dbReference type="EMBL" id="EME26367.1"/>
    </source>
</evidence>
<gene>
    <name evidence="13" type="ORF">Gasu_59850</name>
</gene>
<reference evidence="14" key="1">
    <citation type="journal article" date="2013" name="Science">
        <title>Gene transfer from bacteria and archaea facilitated evolution of an extremophilic eukaryote.</title>
        <authorList>
            <person name="Schonknecht G."/>
            <person name="Chen W.H."/>
            <person name="Ternes C.M."/>
            <person name="Barbier G.G."/>
            <person name="Shrestha R.P."/>
            <person name="Stanke M."/>
            <person name="Brautigam A."/>
            <person name="Baker B.J."/>
            <person name="Banfield J.F."/>
            <person name="Garavito R.M."/>
            <person name="Carr K."/>
            <person name="Wilkerson C."/>
            <person name="Rensing S.A."/>
            <person name="Gagneul D."/>
            <person name="Dickenson N.E."/>
            <person name="Oesterhelt C."/>
            <person name="Lercher M.J."/>
            <person name="Weber A.P."/>
        </authorList>
    </citation>
    <scope>NUCLEOTIDE SEQUENCE [LARGE SCALE GENOMIC DNA]</scope>
    <source>
        <strain evidence="14">074W</strain>
    </source>
</reference>
<proteinExistence type="inferred from homology"/>
<feature type="transmembrane region" description="Helical" evidence="12">
    <location>
        <begin position="169"/>
        <end position="196"/>
    </location>
</feature>
<feature type="transmembrane region" description="Helical" evidence="12">
    <location>
        <begin position="208"/>
        <end position="231"/>
    </location>
</feature>
<evidence type="ECO:0000256" key="11">
    <source>
        <dbReference type="ARBA" id="ARBA00048899"/>
    </source>
</evidence>
<evidence type="ECO:0000256" key="5">
    <source>
        <dbReference type="ARBA" id="ARBA00022679"/>
    </source>
</evidence>
<keyword evidence="8 12" id="KW-1133">Transmembrane helix</keyword>
<dbReference type="GeneID" id="17085344"/>
<dbReference type="RefSeq" id="XP_005702887.1">
    <property type="nucleotide sequence ID" value="XM_005702830.1"/>
</dbReference>
<keyword evidence="9 12" id="KW-0472">Membrane</keyword>
<sequence>MWQFLQTGLLWKCLLFLLSFAYLYWVPFTKVEESFNIQATFDLIFHPLQLSSYDHFVFPGVVSTLATQYSSALLISIPLIPLQRIFEWSPLTCLFVVRATLLLLLLSTILLLERATCHRYGRAVGNWFLLITCSQFHILFYGSRLLPNTFALVFSNLFLSLFLEGHWNISFFILSFTCVVFRFELVLLLAVSFLIVLGHHHRQVSKSVIRYGFWGSIVGTLLSVSIDSLFWKRFCFPEFEAFYFNAIQGHSKQWGVFPFYWYFTHAIPKLLMGALGGLSIGWILDRRTWSLYIISFGYVVLYSCLGHKEVRFIFYVVPLWNICSAVGMESLRKTSNKYRLAIFFYRGLCFMLMLSLIVSLFWVWISSHNYPGAKALQTLHHMQEGSVHIDPAAAMTGISRYLQQPSGNWKYSRQEHIDDFTSFDYLITEKSFVENFTMIRSIFAFSQMDWKHIQPIFQTKIFIHVANSSLTSL</sequence>
<name>M2X987_GALSU</name>
<evidence type="ECO:0000313" key="14">
    <source>
        <dbReference type="Proteomes" id="UP000030680"/>
    </source>
</evidence>
<dbReference type="OrthoDB" id="19039at2759"/>
<feature type="transmembrane region" description="Helical" evidence="12">
    <location>
        <begin position="124"/>
        <end position="140"/>
    </location>
</feature>
<dbReference type="PANTHER" id="PTHR22760:SF1">
    <property type="entry name" value="DOL-P-MAN:MAN(7)GLCNAC(2)-PP-DOL ALPHA-1,6-MANNOSYLTRANSFERASE"/>
    <property type="match status" value="1"/>
</dbReference>
<dbReference type="Gramene" id="EME26367">
    <property type="protein sequence ID" value="EME26367"/>
    <property type="gene ID" value="Gasu_59850"/>
</dbReference>
<dbReference type="GO" id="GO:0005789">
    <property type="term" value="C:endoplasmic reticulum membrane"/>
    <property type="evidence" value="ECO:0007669"/>
    <property type="project" value="UniProtKB-SubCell"/>
</dbReference>
<dbReference type="EMBL" id="KB454551">
    <property type="protein sequence ID" value="EME26367.1"/>
    <property type="molecule type" value="Genomic_DNA"/>
</dbReference>
<evidence type="ECO:0000256" key="6">
    <source>
        <dbReference type="ARBA" id="ARBA00022692"/>
    </source>
</evidence>
<dbReference type="KEGG" id="gsl:Gasu_59850"/>
<dbReference type="GO" id="GO:0052917">
    <property type="term" value="F:dol-P-Man:Man(7)GlcNAc(2)-PP-Dol alpha-1,6-mannosyltransferase activity"/>
    <property type="evidence" value="ECO:0007669"/>
    <property type="project" value="UniProtKB-EC"/>
</dbReference>
<dbReference type="UniPathway" id="UPA00378"/>
<feature type="transmembrane region" description="Helical" evidence="12">
    <location>
        <begin position="145"/>
        <end position="163"/>
    </location>
</feature>
<dbReference type="PANTHER" id="PTHR22760">
    <property type="entry name" value="GLYCOSYLTRANSFERASE"/>
    <property type="match status" value="1"/>
</dbReference>
<evidence type="ECO:0000256" key="7">
    <source>
        <dbReference type="ARBA" id="ARBA00022824"/>
    </source>
</evidence>
<keyword evidence="14" id="KW-1185">Reference proteome</keyword>
<dbReference type="Proteomes" id="UP000030680">
    <property type="component" value="Unassembled WGS sequence"/>
</dbReference>
<evidence type="ECO:0000256" key="12">
    <source>
        <dbReference type="RuleBase" id="RU363075"/>
    </source>
</evidence>
<accession>M2X987</accession>
<feature type="transmembrane region" description="Helical" evidence="12">
    <location>
        <begin position="9"/>
        <end position="26"/>
    </location>
</feature>
<dbReference type="OMA" id="WWVEVRM"/>
<feature type="transmembrane region" description="Helical" evidence="12">
    <location>
        <begin position="312"/>
        <end position="331"/>
    </location>
</feature>
<keyword evidence="6 12" id="KW-0812">Transmembrane</keyword>
<evidence type="ECO:0000256" key="8">
    <source>
        <dbReference type="ARBA" id="ARBA00022989"/>
    </source>
</evidence>
<dbReference type="GO" id="GO:0006487">
    <property type="term" value="P:protein N-linked glycosylation"/>
    <property type="evidence" value="ECO:0007669"/>
    <property type="project" value="TreeGrafter"/>
</dbReference>
<comment type="similarity">
    <text evidence="3 12">Belongs to the glycosyltransferase 22 family.</text>
</comment>
<comment type="function">
    <text evidence="10">Mannosyltransferase that operates in the biosynthetic pathway of dolichol-linked oligosaccharides, the glycan precursors employed in protein asparagine (N)-glycosylation. The assembly of dolichol-linked oligosaccharides begins on the cytosolic side of the endoplasmic reticulum membrane and finishes in its lumen. The sequential addition of sugars to dolichol pyrophosphate produces dolichol-linked oligosaccharides containing fourteen sugars, including two GlcNAcs, nine mannoses and three glucoses. Once assembled, the oligosaccharide is transferred from the lipid to nascent proteins by oligosaccharyltransferases. In the lumen of the endoplasmic reticulum, adds the eighth mannose residue in an alpha-1,6 linkage onto Man(7)GlcNAc(2)-PP-dolichol to produce Man(8)GlcNAc(2)-PP-dolichol.</text>
</comment>
<dbReference type="Pfam" id="PF03901">
    <property type="entry name" value="Glyco_transf_22"/>
    <property type="match status" value="1"/>
</dbReference>
<feature type="transmembrane region" description="Helical" evidence="12">
    <location>
        <begin position="289"/>
        <end position="306"/>
    </location>
</feature>